<keyword evidence="3" id="KW-1185">Reference proteome</keyword>
<reference evidence="2 3" key="1">
    <citation type="journal article" date="2023" name="Arcadia Sci">
        <title>De novo assembly of a long-read Amblyomma americanum tick genome.</title>
        <authorList>
            <person name="Chou S."/>
            <person name="Poskanzer K.E."/>
            <person name="Rollins M."/>
            <person name="Thuy-Boun P.S."/>
        </authorList>
    </citation>
    <scope>NUCLEOTIDE SEQUENCE [LARGE SCALE GENOMIC DNA]</scope>
    <source>
        <strain evidence="2">F_SG_1</strain>
        <tissue evidence="2">Salivary glands</tissue>
    </source>
</reference>
<accession>A0AAQ4DUH3</accession>
<sequence length="119" mass="13608">MQESRRDLGIRKRLMLRLLIQKWSRPRYSDDKSAKRHHRACKRIRRQLESEEAGPSGEGTCSPDRKRLRPTLEKGGLSNGNEEDQLTTVGNAEPTDSDEDYIAALLAPIPDSDLFFLDE</sequence>
<comment type="caution">
    <text evidence="2">The sequence shown here is derived from an EMBL/GenBank/DDBJ whole genome shotgun (WGS) entry which is preliminary data.</text>
</comment>
<organism evidence="2 3">
    <name type="scientific">Amblyomma americanum</name>
    <name type="common">Lone star tick</name>
    <dbReference type="NCBI Taxonomy" id="6943"/>
    <lineage>
        <taxon>Eukaryota</taxon>
        <taxon>Metazoa</taxon>
        <taxon>Ecdysozoa</taxon>
        <taxon>Arthropoda</taxon>
        <taxon>Chelicerata</taxon>
        <taxon>Arachnida</taxon>
        <taxon>Acari</taxon>
        <taxon>Parasitiformes</taxon>
        <taxon>Ixodida</taxon>
        <taxon>Ixodoidea</taxon>
        <taxon>Ixodidae</taxon>
        <taxon>Amblyomminae</taxon>
        <taxon>Amblyomma</taxon>
    </lineage>
</organism>
<evidence type="ECO:0000313" key="3">
    <source>
        <dbReference type="Proteomes" id="UP001321473"/>
    </source>
</evidence>
<feature type="region of interest" description="Disordered" evidence="1">
    <location>
        <begin position="26"/>
        <end position="97"/>
    </location>
</feature>
<name>A0AAQ4DUH3_AMBAM</name>
<gene>
    <name evidence="2" type="ORF">V5799_007112</name>
</gene>
<proteinExistence type="predicted"/>
<dbReference type="AlphaFoldDB" id="A0AAQ4DUH3"/>
<feature type="compositionally biased region" description="Basic residues" evidence="1">
    <location>
        <begin position="34"/>
        <end position="45"/>
    </location>
</feature>
<evidence type="ECO:0000256" key="1">
    <source>
        <dbReference type="SAM" id="MobiDB-lite"/>
    </source>
</evidence>
<dbReference type="Proteomes" id="UP001321473">
    <property type="component" value="Unassembled WGS sequence"/>
</dbReference>
<protein>
    <submittedName>
        <fullName evidence="2">Uncharacterized protein</fullName>
    </submittedName>
</protein>
<evidence type="ECO:0000313" key="2">
    <source>
        <dbReference type="EMBL" id="KAK8766113.1"/>
    </source>
</evidence>
<dbReference type="EMBL" id="JARKHS020026697">
    <property type="protein sequence ID" value="KAK8766113.1"/>
    <property type="molecule type" value="Genomic_DNA"/>
</dbReference>